<proteinExistence type="predicted"/>
<dbReference type="Gene3D" id="3.40.50.720">
    <property type="entry name" value="NAD(P)-binding Rossmann-like Domain"/>
    <property type="match status" value="4"/>
</dbReference>
<dbReference type="PANTHER" id="PTHR10996:SF279">
    <property type="entry name" value="2-HYDROXYACID DEHYDROGENASE YPL113C-RELATED"/>
    <property type="match status" value="1"/>
</dbReference>
<dbReference type="GO" id="GO:0016618">
    <property type="term" value="F:hydroxypyruvate reductase [NAD(P)H] activity"/>
    <property type="evidence" value="ECO:0007669"/>
    <property type="project" value="TreeGrafter"/>
</dbReference>
<gene>
    <name evidence="3" type="ORF">DAKH74_034880</name>
</gene>
<dbReference type="AlphaFoldDB" id="A0AAV5S1N8"/>
<dbReference type="SUPFAM" id="SSF51735">
    <property type="entry name" value="NAD(P)-binding Rossmann-fold domains"/>
    <property type="match status" value="1"/>
</dbReference>
<name>A0AAV5S1N8_MAUHU</name>
<dbReference type="GO" id="GO:0030267">
    <property type="term" value="F:glyoxylate reductase (NADPH) activity"/>
    <property type="evidence" value="ECO:0007669"/>
    <property type="project" value="TreeGrafter"/>
</dbReference>
<dbReference type="Pfam" id="PF02826">
    <property type="entry name" value="2-Hacid_dh_C"/>
    <property type="match status" value="1"/>
</dbReference>
<keyword evidence="4" id="KW-1185">Reference proteome</keyword>
<feature type="domain" description="D-isomer specific 2-hydroxyacid dehydrogenase NAD-binding" evidence="2">
    <location>
        <begin position="199"/>
        <end position="354"/>
    </location>
</feature>
<dbReference type="InterPro" id="IPR050223">
    <property type="entry name" value="D-isomer_2-hydroxyacid_DH"/>
</dbReference>
<evidence type="ECO:0000256" key="1">
    <source>
        <dbReference type="ARBA" id="ARBA00023002"/>
    </source>
</evidence>
<protein>
    <submittedName>
        <fullName evidence="3">Glyoxylate reductase</fullName>
    </submittedName>
</protein>
<evidence type="ECO:0000313" key="3">
    <source>
        <dbReference type="EMBL" id="GMM56872.1"/>
    </source>
</evidence>
<reference evidence="3 4" key="1">
    <citation type="journal article" date="2023" name="Elife">
        <title>Identification of key yeast species and microbe-microbe interactions impacting larval growth of Drosophila in the wild.</title>
        <authorList>
            <person name="Mure A."/>
            <person name="Sugiura Y."/>
            <person name="Maeda R."/>
            <person name="Honda K."/>
            <person name="Sakurai N."/>
            <person name="Takahashi Y."/>
            <person name="Watada M."/>
            <person name="Katoh T."/>
            <person name="Gotoh A."/>
            <person name="Gotoh Y."/>
            <person name="Taniguchi I."/>
            <person name="Nakamura K."/>
            <person name="Hayashi T."/>
            <person name="Katayama T."/>
            <person name="Uemura T."/>
            <person name="Hattori Y."/>
        </authorList>
    </citation>
    <scope>NUCLEOTIDE SEQUENCE [LARGE SCALE GENOMIC DNA]</scope>
    <source>
        <strain evidence="3 4">KH-74</strain>
    </source>
</reference>
<sequence length="387" mass="43864">MAKVIIPYKFQMELDDDLPLWHELEQQHHVQFLKYHMTTPEDFIAYINEQQINCIWITEDFFTYLGGPTPFWDHFPSSLRAIVVPWVGCDFIDGKRLREEKDIVLCNVGPNAASNVSDLCMHLVLSCFRMTSFMEHCFRFIDRGDVDACKDHIGSKKSDLVQQTLLDKDRNTSFSYTYPDKKQRNAAEPFNIVQNYNFGDKHIVSPTNKTALILGFGSIGQMIGKKLHHAFDMKVQYYKRSGPVSREILGYDAEYVGDLGDASSWREADVIILSLPSNPQSDNIINRNTLAMCKDGVRIVNVGRGSCVDEDALLEALDSGKVNSCGLDVYKNEDTRINDALLSRWDVTALPHLGSAVYDIVLLETQITLENIKDIFVDGGRGVYTVN</sequence>
<dbReference type="GO" id="GO:0005829">
    <property type="term" value="C:cytosol"/>
    <property type="evidence" value="ECO:0007669"/>
    <property type="project" value="TreeGrafter"/>
</dbReference>
<comment type="caution">
    <text evidence="3">The sequence shown here is derived from an EMBL/GenBank/DDBJ whole genome shotgun (WGS) entry which is preliminary data.</text>
</comment>
<evidence type="ECO:0000259" key="2">
    <source>
        <dbReference type="Pfam" id="PF02826"/>
    </source>
</evidence>
<accession>A0AAV5S1N8</accession>
<keyword evidence="1" id="KW-0560">Oxidoreductase</keyword>
<dbReference type="SUPFAM" id="SSF52283">
    <property type="entry name" value="Formate/glycerate dehydrogenase catalytic domain-like"/>
    <property type="match status" value="1"/>
</dbReference>
<dbReference type="PANTHER" id="PTHR10996">
    <property type="entry name" value="2-HYDROXYACID DEHYDROGENASE-RELATED"/>
    <property type="match status" value="1"/>
</dbReference>
<dbReference type="InterPro" id="IPR006140">
    <property type="entry name" value="D-isomer_DH_NAD-bd"/>
</dbReference>
<evidence type="ECO:0000313" key="4">
    <source>
        <dbReference type="Proteomes" id="UP001377567"/>
    </source>
</evidence>
<dbReference type="Proteomes" id="UP001377567">
    <property type="component" value="Unassembled WGS sequence"/>
</dbReference>
<dbReference type="InterPro" id="IPR036291">
    <property type="entry name" value="NAD(P)-bd_dom_sf"/>
</dbReference>
<dbReference type="GO" id="GO:0051287">
    <property type="term" value="F:NAD binding"/>
    <property type="evidence" value="ECO:0007669"/>
    <property type="project" value="InterPro"/>
</dbReference>
<dbReference type="EMBL" id="BTGD01000010">
    <property type="protein sequence ID" value="GMM56872.1"/>
    <property type="molecule type" value="Genomic_DNA"/>
</dbReference>
<organism evidence="3 4">
    <name type="scientific">Maudiozyma humilis</name>
    <name type="common">Sour dough yeast</name>
    <name type="synonym">Kazachstania humilis</name>
    <dbReference type="NCBI Taxonomy" id="51915"/>
    <lineage>
        <taxon>Eukaryota</taxon>
        <taxon>Fungi</taxon>
        <taxon>Dikarya</taxon>
        <taxon>Ascomycota</taxon>
        <taxon>Saccharomycotina</taxon>
        <taxon>Saccharomycetes</taxon>
        <taxon>Saccharomycetales</taxon>
        <taxon>Saccharomycetaceae</taxon>
        <taxon>Maudiozyma</taxon>
    </lineage>
</organism>